<evidence type="ECO:0000313" key="3">
    <source>
        <dbReference type="Proteomes" id="UP000008068"/>
    </source>
</evidence>
<feature type="domain" description="F-box" evidence="1">
    <location>
        <begin position="2"/>
        <end position="52"/>
    </location>
</feature>
<dbReference type="InParanoid" id="G0MIJ8"/>
<dbReference type="Proteomes" id="UP000008068">
    <property type="component" value="Unassembled WGS sequence"/>
</dbReference>
<dbReference type="InterPro" id="IPR053222">
    <property type="entry name" value="Zygotic_Embryogenesis-Asso"/>
</dbReference>
<dbReference type="HOGENOM" id="CLU_875053_0_0_1"/>
<evidence type="ECO:0000313" key="2">
    <source>
        <dbReference type="EMBL" id="EGT31350.1"/>
    </source>
</evidence>
<organism evidence="3">
    <name type="scientific">Caenorhabditis brenneri</name>
    <name type="common">Nematode worm</name>
    <dbReference type="NCBI Taxonomy" id="135651"/>
    <lineage>
        <taxon>Eukaryota</taxon>
        <taxon>Metazoa</taxon>
        <taxon>Ecdysozoa</taxon>
        <taxon>Nematoda</taxon>
        <taxon>Chromadorea</taxon>
        <taxon>Rhabditida</taxon>
        <taxon>Rhabditina</taxon>
        <taxon>Rhabditomorpha</taxon>
        <taxon>Rhabditoidea</taxon>
        <taxon>Rhabditidae</taxon>
        <taxon>Peloderinae</taxon>
        <taxon>Caenorhabditis</taxon>
    </lineage>
</organism>
<evidence type="ECO:0000259" key="1">
    <source>
        <dbReference type="PROSITE" id="PS50181"/>
    </source>
</evidence>
<reference evidence="3" key="1">
    <citation type="submission" date="2011-07" db="EMBL/GenBank/DDBJ databases">
        <authorList>
            <consortium name="Caenorhabditis brenneri Sequencing and Analysis Consortium"/>
            <person name="Wilson R.K."/>
        </authorList>
    </citation>
    <scope>NUCLEOTIDE SEQUENCE [LARGE SCALE GENOMIC DNA]</scope>
    <source>
        <strain evidence="3">PB2801</strain>
    </source>
</reference>
<dbReference type="PROSITE" id="PS50181">
    <property type="entry name" value="FBOX"/>
    <property type="match status" value="1"/>
</dbReference>
<protein>
    <recommendedName>
        <fullName evidence="1">F-box domain-containing protein</fullName>
    </recommendedName>
</protein>
<dbReference type="PANTHER" id="PTHR22899">
    <property type="entry name" value="CYCLIN-RELATED F-BOX FAMILY"/>
    <property type="match status" value="1"/>
</dbReference>
<gene>
    <name evidence="2" type="ORF">CAEBREN_22687</name>
</gene>
<accession>G0MIJ8</accession>
<dbReference type="eggNOG" id="ENOG502TJY9">
    <property type="taxonomic scope" value="Eukaryota"/>
</dbReference>
<dbReference type="AlphaFoldDB" id="G0MIJ8"/>
<sequence>MSFPLPRLPLLAIREMIPSMDTREIFLFSLLSKKSQNLVMSSIPKNSLSAKVTFKKNGFLFELMPKGVRNQAANNRPVVPYRTENETIFMRFGSYSPHVQCYWTGTFEIEESIRKLFYRFSKTFKNSKFYMKFEDGTREEFAMKILRFTWENGFPMDEIEFCLKYASPETFQELLNGCNEHHTSLETNSKIPEEFKCTPPAGGYKFESLSVDYAPWVNLDDFLQCRKLFFVIEFPDVTPEYLNGLLKQIVNLECKIERFTFGMQFIKPSYFPEIVRGLSDSAIQQNGNWQGLQFARKDGLKMLVTFCNNHLELDEDYL</sequence>
<proteinExistence type="predicted"/>
<dbReference type="OMA" id="ECKIERF"/>
<keyword evidence="3" id="KW-1185">Reference proteome</keyword>
<dbReference type="PANTHER" id="PTHR22899:SF0">
    <property type="entry name" value="F-BOX ASSOCIATED DOMAIN-CONTAINING PROTEIN-RELATED"/>
    <property type="match status" value="1"/>
</dbReference>
<name>G0MIJ8_CAEBE</name>
<dbReference type="InterPro" id="IPR001810">
    <property type="entry name" value="F-box_dom"/>
</dbReference>
<dbReference type="EMBL" id="GL379796">
    <property type="protein sequence ID" value="EGT31350.1"/>
    <property type="molecule type" value="Genomic_DNA"/>
</dbReference>